<organism evidence="2 3">
    <name type="scientific">Symmachiella macrocystis</name>
    <dbReference type="NCBI Taxonomy" id="2527985"/>
    <lineage>
        <taxon>Bacteria</taxon>
        <taxon>Pseudomonadati</taxon>
        <taxon>Planctomycetota</taxon>
        <taxon>Planctomycetia</taxon>
        <taxon>Planctomycetales</taxon>
        <taxon>Planctomycetaceae</taxon>
        <taxon>Symmachiella</taxon>
    </lineage>
</organism>
<dbReference type="AlphaFoldDB" id="A0A5C6BCN6"/>
<reference evidence="2 3" key="1">
    <citation type="submission" date="2019-02" db="EMBL/GenBank/DDBJ databases">
        <title>Deep-cultivation of Planctomycetes and their phenomic and genomic characterization uncovers novel biology.</title>
        <authorList>
            <person name="Wiegand S."/>
            <person name="Jogler M."/>
            <person name="Boedeker C."/>
            <person name="Pinto D."/>
            <person name="Vollmers J."/>
            <person name="Rivas-Marin E."/>
            <person name="Kohn T."/>
            <person name="Peeters S.H."/>
            <person name="Heuer A."/>
            <person name="Rast P."/>
            <person name="Oberbeckmann S."/>
            <person name="Bunk B."/>
            <person name="Jeske O."/>
            <person name="Meyerdierks A."/>
            <person name="Storesund J.E."/>
            <person name="Kallscheuer N."/>
            <person name="Luecker S."/>
            <person name="Lage O.M."/>
            <person name="Pohl T."/>
            <person name="Merkel B.J."/>
            <person name="Hornburger P."/>
            <person name="Mueller R.-W."/>
            <person name="Bruemmer F."/>
            <person name="Labrenz M."/>
            <person name="Spormann A.M."/>
            <person name="Op Den Camp H."/>
            <person name="Overmann J."/>
            <person name="Amann R."/>
            <person name="Jetten M.S.M."/>
            <person name="Mascher T."/>
            <person name="Medema M.H."/>
            <person name="Devos D.P."/>
            <person name="Kaster A.-K."/>
            <person name="Ovreas L."/>
            <person name="Rohde M."/>
            <person name="Galperin M.Y."/>
            <person name="Jogler C."/>
        </authorList>
    </citation>
    <scope>NUCLEOTIDE SEQUENCE [LARGE SCALE GENOMIC DNA]</scope>
    <source>
        <strain evidence="2 3">CA54</strain>
    </source>
</reference>
<dbReference type="RefSeq" id="WP_146373160.1">
    <property type="nucleotide sequence ID" value="NZ_SJPP01000002.1"/>
</dbReference>
<name>A0A5C6BCN6_9PLAN</name>
<comment type="caution">
    <text evidence="2">The sequence shown here is derived from an EMBL/GenBank/DDBJ whole genome shotgun (WGS) entry which is preliminary data.</text>
</comment>
<dbReference type="OrthoDB" id="291199at2"/>
<feature type="chain" id="PRO_5023106349" evidence="1">
    <location>
        <begin position="28"/>
        <end position="194"/>
    </location>
</feature>
<feature type="signal peptide" evidence="1">
    <location>
        <begin position="1"/>
        <end position="27"/>
    </location>
</feature>
<protein>
    <submittedName>
        <fullName evidence="2">Uncharacterized protein</fullName>
    </submittedName>
</protein>
<sequence length="194" mass="20038" precursor="true">MKRLAYGLTAIAAMSVIVTWATLPANAQFGGGGADDLQGNPAQGGVGGGGLFGGGGFGGAQGQNGGMLETLATAVVVSEDQARIAAYSSQLGQWSIQPLDVEKGEQEPITPVLGLNLVGVAVGKRVYAYSAVTGNWDELKIPVGDGKNLAVGMEYIKVVHGDFISMFSAQSGNWATLDRKLAKTVKWNSDKPPQ</sequence>
<evidence type="ECO:0000256" key="1">
    <source>
        <dbReference type="SAM" id="SignalP"/>
    </source>
</evidence>
<proteinExistence type="predicted"/>
<dbReference type="Proteomes" id="UP000320735">
    <property type="component" value="Unassembled WGS sequence"/>
</dbReference>
<evidence type="ECO:0000313" key="3">
    <source>
        <dbReference type="Proteomes" id="UP000320735"/>
    </source>
</evidence>
<keyword evidence="3" id="KW-1185">Reference proteome</keyword>
<dbReference type="EMBL" id="SJPP01000002">
    <property type="protein sequence ID" value="TWU09472.1"/>
    <property type="molecule type" value="Genomic_DNA"/>
</dbReference>
<keyword evidence="1" id="KW-0732">Signal</keyword>
<accession>A0A5C6BCN6</accession>
<evidence type="ECO:0000313" key="2">
    <source>
        <dbReference type="EMBL" id="TWU09472.1"/>
    </source>
</evidence>
<gene>
    <name evidence="2" type="ORF">CA54_47140</name>
</gene>